<feature type="transmembrane region" description="Helical" evidence="1">
    <location>
        <begin position="89"/>
        <end position="110"/>
    </location>
</feature>
<keyword evidence="1" id="KW-0812">Transmembrane</keyword>
<dbReference type="AlphaFoldDB" id="A0A8J8SI89"/>
<evidence type="ECO:0000256" key="1">
    <source>
        <dbReference type="SAM" id="Phobius"/>
    </source>
</evidence>
<reference evidence="2" key="1">
    <citation type="submission" date="2020-07" db="EMBL/GenBank/DDBJ databases">
        <title>Vallitalea pronyensis genome.</title>
        <authorList>
            <person name="Postec A."/>
        </authorList>
    </citation>
    <scope>NUCLEOTIDE SEQUENCE</scope>
    <source>
        <strain evidence="2">FatNI3</strain>
    </source>
</reference>
<dbReference type="KEGG" id="vpy:HZI73_21245"/>
<keyword evidence="3" id="KW-1185">Reference proteome</keyword>
<accession>A0A8J8SI89</accession>
<keyword evidence="1" id="KW-1133">Transmembrane helix</keyword>
<sequence>MKADIGLKIQKGVTYALIIIAIITFILGLGFMTDYYQLFYDGSQDMFNYYKDLQVLNKVIFQSTVAFIVLSFLLLAFDIHKKKAGVLGWLFVLGFSVYMITNSLTIVSAIPSYQQAYLAFDFSIIENYSISTMSFSMSRVLFTALTGLAVILLSVVTVNSIKKIKASKGSMGGTYGA</sequence>
<dbReference type="RefSeq" id="WP_212695363.1">
    <property type="nucleotide sequence ID" value="NZ_CP058649.1"/>
</dbReference>
<dbReference type="EMBL" id="CP058649">
    <property type="protein sequence ID" value="QUI24670.1"/>
    <property type="molecule type" value="Genomic_DNA"/>
</dbReference>
<organism evidence="2 3">
    <name type="scientific">Vallitalea pronyensis</name>
    <dbReference type="NCBI Taxonomy" id="1348613"/>
    <lineage>
        <taxon>Bacteria</taxon>
        <taxon>Bacillati</taxon>
        <taxon>Bacillota</taxon>
        <taxon>Clostridia</taxon>
        <taxon>Lachnospirales</taxon>
        <taxon>Vallitaleaceae</taxon>
        <taxon>Vallitalea</taxon>
    </lineage>
</organism>
<gene>
    <name evidence="2" type="ORF">HZI73_21245</name>
</gene>
<protein>
    <submittedName>
        <fullName evidence="2">Uncharacterized protein</fullName>
    </submittedName>
</protein>
<proteinExistence type="predicted"/>
<keyword evidence="1" id="KW-0472">Membrane</keyword>
<evidence type="ECO:0000313" key="2">
    <source>
        <dbReference type="EMBL" id="QUI24670.1"/>
    </source>
</evidence>
<feature type="transmembrane region" description="Helical" evidence="1">
    <location>
        <begin position="140"/>
        <end position="161"/>
    </location>
</feature>
<name>A0A8J8SI89_9FIRM</name>
<dbReference type="Proteomes" id="UP000683246">
    <property type="component" value="Chromosome"/>
</dbReference>
<feature type="transmembrane region" description="Helical" evidence="1">
    <location>
        <begin position="12"/>
        <end position="39"/>
    </location>
</feature>
<feature type="transmembrane region" description="Helical" evidence="1">
    <location>
        <begin position="59"/>
        <end position="77"/>
    </location>
</feature>
<evidence type="ECO:0000313" key="3">
    <source>
        <dbReference type="Proteomes" id="UP000683246"/>
    </source>
</evidence>